<gene>
    <name evidence="2" type="ORF">ELQ94_14570</name>
</gene>
<feature type="transmembrane region" description="Helical" evidence="1">
    <location>
        <begin position="319"/>
        <end position="337"/>
    </location>
</feature>
<proteinExistence type="predicted"/>
<dbReference type="Gene3D" id="1.20.1250.20">
    <property type="entry name" value="MFS general substrate transporter like domains"/>
    <property type="match status" value="2"/>
</dbReference>
<dbReference type="RefSeq" id="WP_127051088.1">
    <property type="nucleotide sequence ID" value="NZ_RZGZ01000004.1"/>
</dbReference>
<dbReference type="GO" id="GO:0005886">
    <property type="term" value="C:plasma membrane"/>
    <property type="evidence" value="ECO:0007669"/>
    <property type="project" value="TreeGrafter"/>
</dbReference>
<dbReference type="CDD" id="cd17332">
    <property type="entry name" value="MFS_MelB_like"/>
    <property type="match status" value="1"/>
</dbReference>
<dbReference type="NCBIfam" id="TIGR00792">
    <property type="entry name" value="gph"/>
    <property type="match status" value="1"/>
</dbReference>
<keyword evidence="1" id="KW-0812">Transmembrane</keyword>
<organism evidence="2 3">
    <name type="scientific">Labedella endophytica</name>
    <dbReference type="NCBI Taxonomy" id="1523160"/>
    <lineage>
        <taxon>Bacteria</taxon>
        <taxon>Bacillati</taxon>
        <taxon>Actinomycetota</taxon>
        <taxon>Actinomycetes</taxon>
        <taxon>Micrococcales</taxon>
        <taxon>Microbacteriaceae</taxon>
        <taxon>Labedella</taxon>
    </lineage>
</organism>
<dbReference type="SUPFAM" id="SSF103473">
    <property type="entry name" value="MFS general substrate transporter"/>
    <property type="match status" value="1"/>
</dbReference>
<evidence type="ECO:0000313" key="2">
    <source>
        <dbReference type="EMBL" id="RUQ98235.1"/>
    </source>
</evidence>
<keyword evidence="3" id="KW-1185">Reference proteome</keyword>
<dbReference type="Pfam" id="PF13347">
    <property type="entry name" value="MFS_2"/>
    <property type="match status" value="1"/>
</dbReference>
<accession>A0A433JP41</accession>
<dbReference type="PANTHER" id="PTHR11328">
    <property type="entry name" value="MAJOR FACILITATOR SUPERFAMILY DOMAIN-CONTAINING PROTEIN"/>
    <property type="match status" value="1"/>
</dbReference>
<feature type="transmembrane region" description="Helical" evidence="1">
    <location>
        <begin position="127"/>
        <end position="147"/>
    </location>
</feature>
<feature type="transmembrane region" description="Helical" evidence="1">
    <location>
        <begin position="343"/>
        <end position="367"/>
    </location>
</feature>
<reference evidence="2 3" key="1">
    <citation type="submission" date="2018-12" db="EMBL/GenBank/DDBJ databases">
        <authorList>
            <person name="Li F."/>
        </authorList>
    </citation>
    <scope>NUCLEOTIDE SEQUENCE [LARGE SCALE GENOMIC DNA]</scope>
    <source>
        <strain evidence="2 3">EGI 6500705</strain>
    </source>
</reference>
<dbReference type="PANTHER" id="PTHR11328:SF24">
    <property type="entry name" value="MAJOR FACILITATOR SUPERFAMILY (MFS) PROFILE DOMAIN-CONTAINING PROTEIN"/>
    <property type="match status" value="1"/>
</dbReference>
<protein>
    <submittedName>
        <fullName evidence="2">MFS transporter</fullName>
    </submittedName>
</protein>
<feature type="transmembrane region" description="Helical" evidence="1">
    <location>
        <begin position="168"/>
        <end position="191"/>
    </location>
</feature>
<dbReference type="GO" id="GO:0008643">
    <property type="term" value="P:carbohydrate transport"/>
    <property type="evidence" value="ECO:0007669"/>
    <property type="project" value="InterPro"/>
</dbReference>
<evidence type="ECO:0000256" key="1">
    <source>
        <dbReference type="SAM" id="Phobius"/>
    </source>
</evidence>
<evidence type="ECO:0000313" key="3">
    <source>
        <dbReference type="Proteomes" id="UP000274909"/>
    </source>
</evidence>
<dbReference type="InterPro" id="IPR036259">
    <property type="entry name" value="MFS_trans_sf"/>
</dbReference>
<dbReference type="InterPro" id="IPR039672">
    <property type="entry name" value="MFS_2"/>
</dbReference>
<dbReference type="EMBL" id="RZGZ01000004">
    <property type="protein sequence ID" value="RUQ98235.1"/>
    <property type="molecule type" value="Genomic_DNA"/>
</dbReference>
<feature type="transmembrane region" description="Helical" evidence="1">
    <location>
        <begin position="203"/>
        <end position="222"/>
    </location>
</feature>
<sequence length="474" mass="50915">MSETVGTAAAPAPSITNPRPFGLRDKIGYLFGDLGNDFTFLLASAYLLVFYTNVAGLEAAHVGLIFLGARLLDAFTDVFWGRFLDKHTPSKAGRFRVWIARAAIPLAVVSALLYVPFIGDWDYGMKLGYAAVTYLLWGSVFYTMVNISYGSLASVMSQNPVERASLSVFRAFGANVAGLFVALVPPLFLYATVDGVSQVVPSAFFITGVVFSLAALVFYLVCYTNVRERVQAVPTQEKRSFLRLLRSLVGNRALLGLMAGNIVLMLASLLVASTAAYLWLSYFNNGALSGPAQLAGFLPALLLAPFATRLARRFGKKEIIVAGMFFASAVLLVLAVIQVTSPWVFIVVTSLGGFGMGLYTLLVWAVIGDVIDHEEVRSGERDDGTVYALNTWARKLGLALAGGVAGFALTAIGFQSGVPTQTQETIDGIYLLSTLVPGILYGLAGLIILVVYPLNRSRVAANVAELKARRGEEV</sequence>
<comment type="caution">
    <text evidence="2">The sequence shown here is derived from an EMBL/GenBank/DDBJ whole genome shotgun (WGS) entry which is preliminary data.</text>
</comment>
<dbReference type="AlphaFoldDB" id="A0A433JP41"/>
<feature type="transmembrane region" description="Helical" evidence="1">
    <location>
        <begin position="95"/>
        <end position="115"/>
    </location>
</feature>
<dbReference type="Proteomes" id="UP000274909">
    <property type="component" value="Unassembled WGS sequence"/>
</dbReference>
<feature type="transmembrane region" description="Helical" evidence="1">
    <location>
        <begin position="429"/>
        <end position="452"/>
    </location>
</feature>
<feature type="transmembrane region" description="Helical" evidence="1">
    <location>
        <begin position="396"/>
        <end position="417"/>
    </location>
</feature>
<feature type="transmembrane region" description="Helical" evidence="1">
    <location>
        <begin position="253"/>
        <end position="280"/>
    </location>
</feature>
<dbReference type="GO" id="GO:0015293">
    <property type="term" value="F:symporter activity"/>
    <property type="evidence" value="ECO:0007669"/>
    <property type="project" value="InterPro"/>
</dbReference>
<feature type="transmembrane region" description="Helical" evidence="1">
    <location>
        <begin position="27"/>
        <end position="51"/>
    </location>
</feature>
<dbReference type="InterPro" id="IPR001927">
    <property type="entry name" value="Na/Gal_symport"/>
</dbReference>
<feature type="transmembrane region" description="Helical" evidence="1">
    <location>
        <begin position="286"/>
        <end position="307"/>
    </location>
</feature>
<keyword evidence="1" id="KW-0472">Membrane</keyword>
<dbReference type="GO" id="GO:0006814">
    <property type="term" value="P:sodium ion transport"/>
    <property type="evidence" value="ECO:0007669"/>
    <property type="project" value="InterPro"/>
</dbReference>
<keyword evidence="1" id="KW-1133">Transmembrane helix</keyword>
<dbReference type="OrthoDB" id="181905at2"/>
<name>A0A433JP41_9MICO</name>